<evidence type="ECO:0000259" key="1">
    <source>
        <dbReference type="PROSITE" id="PS50234"/>
    </source>
</evidence>
<dbReference type="Proteomes" id="UP000823842">
    <property type="component" value="Unassembled WGS sequence"/>
</dbReference>
<dbReference type="Gene3D" id="3.40.50.410">
    <property type="entry name" value="von Willebrand factor, type A domain"/>
    <property type="match status" value="1"/>
</dbReference>
<gene>
    <name evidence="2" type="ORF">IAA06_03475</name>
</gene>
<dbReference type="AlphaFoldDB" id="A0A9D2RV48"/>
<proteinExistence type="predicted"/>
<accession>A0A9D2RV48</accession>
<dbReference type="InterPro" id="IPR036465">
    <property type="entry name" value="vWFA_dom_sf"/>
</dbReference>
<dbReference type="SUPFAM" id="SSF53300">
    <property type="entry name" value="vWA-like"/>
    <property type="match status" value="1"/>
</dbReference>
<sequence>MTDVMKLDGEDWDESMFEDVFGDTAEYVKLVVFLVDSSGSMEGTIIGSVNSIMEEVLSELERDKGHKRLVVIEFGEKVTWMNSDPKTVEEFGSWKRIHGGTLSNMGEALKQLSEKLKDPNWCPKGRKGVSGRFILFSDGLATDRYEEGMELLKSQEVFQKGERLAVNLSDKMDKSVLEDFTGKTENVLCIKSSEIGKAEKKILSVITN</sequence>
<evidence type="ECO:0000313" key="3">
    <source>
        <dbReference type="Proteomes" id="UP000823842"/>
    </source>
</evidence>
<reference evidence="2" key="1">
    <citation type="journal article" date="2021" name="PeerJ">
        <title>Extensive microbial diversity within the chicken gut microbiome revealed by metagenomics and culture.</title>
        <authorList>
            <person name="Gilroy R."/>
            <person name="Ravi A."/>
            <person name="Getino M."/>
            <person name="Pursley I."/>
            <person name="Horton D.L."/>
            <person name="Alikhan N.F."/>
            <person name="Baker D."/>
            <person name="Gharbi K."/>
            <person name="Hall N."/>
            <person name="Watson M."/>
            <person name="Adriaenssens E.M."/>
            <person name="Foster-Nyarko E."/>
            <person name="Jarju S."/>
            <person name="Secka A."/>
            <person name="Antonio M."/>
            <person name="Oren A."/>
            <person name="Chaudhuri R.R."/>
            <person name="La Ragione R."/>
            <person name="Hildebrand F."/>
            <person name="Pallen M.J."/>
        </authorList>
    </citation>
    <scope>NUCLEOTIDE SEQUENCE</scope>
    <source>
        <strain evidence="2">ChiSjej1B19-5720</strain>
    </source>
</reference>
<dbReference type="EMBL" id="DWYZ01000074">
    <property type="protein sequence ID" value="HJB27837.1"/>
    <property type="molecule type" value="Genomic_DNA"/>
</dbReference>
<comment type="caution">
    <text evidence="2">The sequence shown here is derived from an EMBL/GenBank/DDBJ whole genome shotgun (WGS) entry which is preliminary data.</text>
</comment>
<evidence type="ECO:0000313" key="2">
    <source>
        <dbReference type="EMBL" id="HJB27837.1"/>
    </source>
</evidence>
<reference evidence="2" key="2">
    <citation type="submission" date="2021-04" db="EMBL/GenBank/DDBJ databases">
        <authorList>
            <person name="Gilroy R."/>
        </authorList>
    </citation>
    <scope>NUCLEOTIDE SEQUENCE</scope>
    <source>
        <strain evidence="2">ChiSjej1B19-5720</strain>
    </source>
</reference>
<dbReference type="PROSITE" id="PS50234">
    <property type="entry name" value="VWFA"/>
    <property type="match status" value="1"/>
</dbReference>
<dbReference type="CDD" id="cd00198">
    <property type="entry name" value="vWFA"/>
    <property type="match status" value="1"/>
</dbReference>
<feature type="domain" description="VWFA" evidence="1">
    <location>
        <begin position="30"/>
        <end position="206"/>
    </location>
</feature>
<name>A0A9D2RV48_9FIRM</name>
<organism evidence="2 3">
    <name type="scientific">Candidatus Blautia faecavium</name>
    <dbReference type="NCBI Taxonomy" id="2838487"/>
    <lineage>
        <taxon>Bacteria</taxon>
        <taxon>Bacillati</taxon>
        <taxon>Bacillota</taxon>
        <taxon>Clostridia</taxon>
        <taxon>Lachnospirales</taxon>
        <taxon>Lachnospiraceae</taxon>
        <taxon>Blautia</taxon>
    </lineage>
</organism>
<protein>
    <submittedName>
        <fullName evidence="2">VWA domain-containing protein</fullName>
    </submittedName>
</protein>
<dbReference type="InterPro" id="IPR002035">
    <property type="entry name" value="VWF_A"/>
</dbReference>
<dbReference type="Pfam" id="PF00092">
    <property type="entry name" value="VWA"/>
    <property type="match status" value="1"/>
</dbReference>